<name>A0A2S0PDD2_9NEIS</name>
<proteinExistence type="inferred from homology"/>
<keyword evidence="1" id="KW-0808">Transferase</keyword>
<gene>
    <name evidence="6" type="ORF">DAI18_15880</name>
</gene>
<dbReference type="EMBL" id="CP028519">
    <property type="protein sequence ID" value="AVY95355.1"/>
    <property type="molecule type" value="Genomic_DNA"/>
</dbReference>
<protein>
    <submittedName>
        <fullName evidence="6">Uncharacterized protein</fullName>
    </submittedName>
</protein>
<evidence type="ECO:0000256" key="3">
    <source>
        <dbReference type="ARBA" id="ARBA00023785"/>
    </source>
</evidence>
<dbReference type="AlphaFoldDB" id="A0A2S0PDD2"/>
<dbReference type="Pfam" id="PF03421">
    <property type="entry name" value="Acetyltransf_14"/>
    <property type="match status" value="1"/>
</dbReference>
<dbReference type="Pfam" id="PF07108">
    <property type="entry name" value="PipA"/>
    <property type="match status" value="1"/>
</dbReference>
<accession>A0A2S0PDD2</accession>
<dbReference type="KEGG" id="maer:DAI18_15880"/>
<dbReference type="InterPro" id="IPR005083">
    <property type="entry name" value="YopJ-like"/>
</dbReference>
<comment type="similarity">
    <text evidence="3">Belongs to the acetyltransferase YopJ family.</text>
</comment>
<comment type="catalytic activity">
    <reaction evidence="5">
        <text>L-seryl-[protein] + acetyl-CoA = O-acetyl-L-seryl-[protein] + CoA</text>
        <dbReference type="Rhea" id="RHEA:59392"/>
        <dbReference type="Rhea" id="RHEA-COMP:9863"/>
        <dbReference type="Rhea" id="RHEA-COMP:15352"/>
        <dbReference type="ChEBI" id="CHEBI:29999"/>
        <dbReference type="ChEBI" id="CHEBI:57287"/>
        <dbReference type="ChEBI" id="CHEBI:57288"/>
        <dbReference type="ChEBI" id="CHEBI:141128"/>
    </reaction>
    <physiologicalReaction direction="left-to-right" evidence="5">
        <dbReference type="Rhea" id="RHEA:59393"/>
    </physiologicalReaction>
</comment>
<keyword evidence="7" id="KW-1185">Reference proteome</keyword>
<comment type="catalytic activity">
    <reaction evidence="4">
        <text>L-threonyl-[protein] + acetyl-CoA = O-acetyl-L-threonyl-[protein] + CoA</text>
        <dbReference type="Rhea" id="RHEA:65340"/>
        <dbReference type="Rhea" id="RHEA-COMP:11060"/>
        <dbReference type="Rhea" id="RHEA-COMP:16780"/>
        <dbReference type="ChEBI" id="CHEBI:30013"/>
        <dbReference type="ChEBI" id="CHEBI:57287"/>
        <dbReference type="ChEBI" id="CHEBI:57288"/>
        <dbReference type="ChEBI" id="CHEBI:141025"/>
    </reaction>
    <physiologicalReaction direction="left-to-right" evidence="4">
        <dbReference type="Rhea" id="RHEA:65341"/>
    </physiologicalReaction>
</comment>
<evidence type="ECO:0000313" key="7">
    <source>
        <dbReference type="Proteomes" id="UP000244173"/>
    </source>
</evidence>
<evidence type="ECO:0000256" key="2">
    <source>
        <dbReference type="ARBA" id="ARBA00023315"/>
    </source>
</evidence>
<sequence>MQRHASPEKPTDCAENRKTFAGWRCYHFTLSRLHAHTWNGICMRPVLPPMPAVQQPGLPGPGATSTMVRDRELVRKFPDLLMQLRDPSPGRIIHDRQAADTRCRFPPGEIAGQLFAEATLPPPDMAEDHHHVASTLATAYRSSETFRRLFNHAWDSDLRCPARRWALGSPGKDPGVAGHRQVIVLDRARLEAASYPSVSGEQPLGWTRGCLQEIISGLLGVPDAIDARHPRGAAVEYTNIVLKELGCSSPARQSSADIDMPSSLPADRLTSALRLAQRYVQCGRQPDTAVTLSDMVSMREVARCENDRKTGLNLSLAGSMDEVAALLAGKAPPFHLRLVFREPRHGYHHVFADIDAQPGQPLSAILIETAAAASAHPLYQRFSQALGQFADRHDGMLLAVIDSHVQRSRGDCLIFCMSFALKSHRHASSFTRLHHDHRSGQLACARVKDDIFSGMDILLLPSALLPADFIKHTHSAQLIRERLLAGNDDQDARALLRLKMASIEAGRRPEQAGASSGSRPSIEYKRLGLIRRAIAAVSRPDDGPAGS</sequence>
<keyword evidence="2" id="KW-0012">Acyltransferase</keyword>
<dbReference type="InterPro" id="IPR010777">
    <property type="entry name" value="PipA"/>
</dbReference>
<reference evidence="6 7" key="1">
    <citation type="submission" date="2018-04" db="EMBL/GenBank/DDBJ databases">
        <title>Denitrifier Microvirgula.</title>
        <authorList>
            <person name="Anderson E."/>
            <person name="Jang J."/>
            <person name="Ishii S."/>
        </authorList>
    </citation>
    <scope>NUCLEOTIDE SEQUENCE [LARGE SCALE GENOMIC DNA]</scope>
    <source>
        <strain evidence="6 7">BE2.4</strain>
    </source>
</reference>
<evidence type="ECO:0000256" key="4">
    <source>
        <dbReference type="ARBA" id="ARBA00048364"/>
    </source>
</evidence>
<dbReference type="GO" id="GO:0016746">
    <property type="term" value="F:acyltransferase activity"/>
    <property type="evidence" value="ECO:0007669"/>
    <property type="project" value="UniProtKB-KW"/>
</dbReference>
<organism evidence="6 7">
    <name type="scientific">Microvirgula aerodenitrificans</name>
    <dbReference type="NCBI Taxonomy" id="57480"/>
    <lineage>
        <taxon>Bacteria</taxon>
        <taxon>Pseudomonadati</taxon>
        <taxon>Pseudomonadota</taxon>
        <taxon>Betaproteobacteria</taxon>
        <taxon>Neisseriales</taxon>
        <taxon>Aquaspirillaceae</taxon>
        <taxon>Microvirgula</taxon>
    </lineage>
</organism>
<evidence type="ECO:0000256" key="5">
    <source>
        <dbReference type="ARBA" id="ARBA00048662"/>
    </source>
</evidence>
<evidence type="ECO:0000313" key="6">
    <source>
        <dbReference type="EMBL" id="AVY95355.1"/>
    </source>
</evidence>
<dbReference type="RefSeq" id="WP_107889897.1">
    <property type="nucleotide sequence ID" value="NZ_CP028519.1"/>
</dbReference>
<evidence type="ECO:0000256" key="1">
    <source>
        <dbReference type="ARBA" id="ARBA00022679"/>
    </source>
</evidence>
<dbReference type="Proteomes" id="UP000244173">
    <property type="component" value="Chromosome"/>
</dbReference>